<evidence type="ECO:0000256" key="1">
    <source>
        <dbReference type="SAM" id="Phobius"/>
    </source>
</evidence>
<dbReference type="RefSeq" id="WP_186887417.1">
    <property type="nucleotide sequence ID" value="NZ_JACONZ010000002.1"/>
</dbReference>
<dbReference type="InterPro" id="IPR050706">
    <property type="entry name" value="Cyclic-di-GMP_PDE-like"/>
</dbReference>
<gene>
    <name evidence="4" type="ORF">H8S23_05955</name>
</gene>
<dbReference type="InterPro" id="IPR029787">
    <property type="entry name" value="Nucleotide_cyclase"/>
</dbReference>
<comment type="caution">
    <text evidence="4">The sequence shown here is derived from an EMBL/GenBank/DDBJ whole genome shotgun (WGS) entry which is preliminary data.</text>
</comment>
<dbReference type="GO" id="GO:0071111">
    <property type="term" value="F:cyclic-guanylate-specific phosphodiesterase activity"/>
    <property type="evidence" value="ECO:0007669"/>
    <property type="project" value="InterPro"/>
</dbReference>
<dbReference type="CDD" id="cd01948">
    <property type="entry name" value="EAL"/>
    <property type="match status" value="1"/>
</dbReference>
<dbReference type="PROSITE" id="PS50887">
    <property type="entry name" value="GGDEF"/>
    <property type="match status" value="1"/>
</dbReference>
<feature type="domain" description="GGDEF" evidence="3">
    <location>
        <begin position="347"/>
        <end position="477"/>
    </location>
</feature>
<dbReference type="SUPFAM" id="SSF55073">
    <property type="entry name" value="Nucleotide cyclase"/>
    <property type="match status" value="1"/>
</dbReference>
<dbReference type="InterPro" id="IPR000160">
    <property type="entry name" value="GGDEF_dom"/>
</dbReference>
<dbReference type="PROSITE" id="PS50883">
    <property type="entry name" value="EAL"/>
    <property type="match status" value="1"/>
</dbReference>
<dbReference type="Pfam" id="PF00563">
    <property type="entry name" value="EAL"/>
    <property type="match status" value="1"/>
</dbReference>
<keyword evidence="1" id="KW-1133">Transmembrane helix</keyword>
<evidence type="ECO:0000259" key="3">
    <source>
        <dbReference type="PROSITE" id="PS50887"/>
    </source>
</evidence>
<dbReference type="NCBIfam" id="TIGR00254">
    <property type="entry name" value="GGDEF"/>
    <property type="match status" value="1"/>
</dbReference>
<dbReference type="SMART" id="SM00267">
    <property type="entry name" value="GGDEF"/>
    <property type="match status" value="1"/>
</dbReference>
<dbReference type="EMBL" id="JACONZ010000002">
    <property type="protein sequence ID" value="MBC5581043.1"/>
    <property type="molecule type" value="Genomic_DNA"/>
</dbReference>
<dbReference type="Gene3D" id="3.30.70.270">
    <property type="match status" value="1"/>
</dbReference>
<keyword evidence="5" id="KW-1185">Reference proteome</keyword>
<evidence type="ECO:0000313" key="5">
    <source>
        <dbReference type="Proteomes" id="UP000659630"/>
    </source>
</evidence>
<dbReference type="Proteomes" id="UP000659630">
    <property type="component" value="Unassembled WGS sequence"/>
</dbReference>
<accession>A0A923I664</accession>
<dbReference type="SMART" id="SM00052">
    <property type="entry name" value="EAL"/>
    <property type="match status" value="1"/>
</dbReference>
<evidence type="ECO:0000313" key="4">
    <source>
        <dbReference type="EMBL" id="MBC5581043.1"/>
    </source>
</evidence>
<dbReference type="Gene3D" id="3.20.20.450">
    <property type="entry name" value="EAL domain"/>
    <property type="match status" value="1"/>
</dbReference>
<evidence type="ECO:0000259" key="2">
    <source>
        <dbReference type="PROSITE" id="PS50883"/>
    </source>
</evidence>
<dbReference type="PANTHER" id="PTHR33121:SF70">
    <property type="entry name" value="SIGNALING PROTEIN YKOW"/>
    <property type="match status" value="1"/>
</dbReference>
<dbReference type="InterPro" id="IPR035919">
    <property type="entry name" value="EAL_sf"/>
</dbReference>
<organism evidence="4 5">
    <name type="scientific">Anaerofilum hominis</name>
    <dbReference type="NCBI Taxonomy" id="2763016"/>
    <lineage>
        <taxon>Bacteria</taxon>
        <taxon>Bacillati</taxon>
        <taxon>Bacillota</taxon>
        <taxon>Clostridia</taxon>
        <taxon>Eubacteriales</taxon>
        <taxon>Oscillospiraceae</taxon>
        <taxon>Anaerofilum</taxon>
    </lineage>
</organism>
<feature type="transmembrane region" description="Helical" evidence="1">
    <location>
        <begin position="286"/>
        <end position="305"/>
    </location>
</feature>
<dbReference type="SUPFAM" id="SSF141868">
    <property type="entry name" value="EAL domain-like"/>
    <property type="match status" value="1"/>
</dbReference>
<dbReference type="InterPro" id="IPR001633">
    <property type="entry name" value="EAL_dom"/>
</dbReference>
<dbReference type="Pfam" id="PF00990">
    <property type="entry name" value="GGDEF"/>
    <property type="match status" value="1"/>
</dbReference>
<proteinExistence type="predicted"/>
<dbReference type="PANTHER" id="PTHR33121">
    <property type="entry name" value="CYCLIC DI-GMP PHOSPHODIESTERASE PDEF"/>
    <property type="match status" value="1"/>
</dbReference>
<feature type="domain" description="EAL" evidence="2">
    <location>
        <begin position="486"/>
        <end position="736"/>
    </location>
</feature>
<keyword evidence="1" id="KW-0812">Transmembrane</keyword>
<keyword evidence="1" id="KW-0472">Membrane</keyword>
<reference evidence="4" key="1">
    <citation type="submission" date="2020-08" db="EMBL/GenBank/DDBJ databases">
        <title>Genome public.</title>
        <authorList>
            <person name="Liu C."/>
            <person name="Sun Q."/>
        </authorList>
    </citation>
    <scope>NUCLEOTIDE SEQUENCE</scope>
    <source>
        <strain evidence="4">BX8</strain>
    </source>
</reference>
<sequence>MKQKKKLLHLAVLVILAAAAVCAMLIWYSRTLSARLEDEIIGTLAEVSNQSAVLLRGEVENMTGTLEDLASVLGQWEEWDPRRAAEELDPVAKNHGLKRMGIITAGGQTFTTDGAQMDLTARPYFEAGLLGESRVSVGLFDQAGGGRITVYSVPLRRGGEVLGVLFATADTSRYLPMVRLDLFDGQGTCYLVEADGAPIMDSGSSDLTGGFDNFFDALAASPDGARAAAELKTAVEEGRSGYLALQSGGVEKYLYYEPVECNGWYLFTLAPTAVLGRQRASILHSAYLLCLVITLVFAALLTLLLRMQRQNRRRLEELVYVDPVTGGWSHERFCAEARRALDTAGSTRWMVWDLDIQYFKYINDIFGHEEGDRALRHIWDCLSVCAGSRGLFARRSADRFELLLPCADPQALAGQLKSFCAALHSGRSERRYELTPAIGVYEIEDPALEVEELLDRAQLARKAIKNGQPGPWAFYDEALRRRRNREREMEDQMEASLRDGDFFVMLQPEYSACGERLAGAEALVRWRGPDGGVIPPADFIPLFERNGFVLRLDAFVFESVCRLLRGWLDGGLAPPPVSVNLSPLHLHSADFVRTYEEILKRYSLPPDLIQLELTETALFDNVALLHQVVGRLREAGFRLLMDDFGTGYSSLKLLKNVPVDVIKLDKSFVDDIGSPRGESIIRTVIGLAHSLSMTVVAEGVEQKNQLDFLETAGCDLIQGYYFSRPLAPAAFAALLR</sequence>
<dbReference type="InterPro" id="IPR043128">
    <property type="entry name" value="Rev_trsase/Diguanyl_cyclase"/>
</dbReference>
<dbReference type="Gene3D" id="3.30.450.20">
    <property type="entry name" value="PAS domain"/>
    <property type="match status" value="1"/>
</dbReference>
<dbReference type="AlphaFoldDB" id="A0A923I664"/>
<name>A0A923I664_9FIRM</name>
<protein>
    <submittedName>
        <fullName evidence="4">EAL domain-containing protein</fullName>
    </submittedName>
</protein>